<name>A0A0C1Q6I5_9GAMM</name>
<gene>
    <name evidence="1" type="ORF">JF50_18535</name>
</gene>
<evidence type="ECO:0000313" key="1">
    <source>
        <dbReference type="EMBL" id="KID56256.1"/>
    </source>
</evidence>
<evidence type="ECO:0000313" key="2">
    <source>
        <dbReference type="Proteomes" id="UP000031327"/>
    </source>
</evidence>
<accession>A0A0C1Q6I5</accession>
<dbReference type="Gene3D" id="3.30.70.100">
    <property type="match status" value="1"/>
</dbReference>
<dbReference type="Proteomes" id="UP000031327">
    <property type="component" value="Unassembled WGS sequence"/>
</dbReference>
<proteinExistence type="predicted"/>
<comment type="caution">
    <text evidence="1">The sequence shown here is derived from an EMBL/GenBank/DDBJ whole genome shotgun (WGS) entry which is preliminary data.</text>
</comment>
<dbReference type="OrthoDB" id="7859710at2"/>
<evidence type="ECO:0008006" key="3">
    <source>
        <dbReference type="Google" id="ProtNLM"/>
    </source>
</evidence>
<dbReference type="AlphaFoldDB" id="A0A0C1Q6I5"/>
<dbReference type="SUPFAM" id="SSF54909">
    <property type="entry name" value="Dimeric alpha+beta barrel"/>
    <property type="match status" value="1"/>
</dbReference>
<dbReference type="InterPro" id="IPR011008">
    <property type="entry name" value="Dimeric_a/b-barrel"/>
</dbReference>
<protein>
    <recommendedName>
        <fullName evidence="3">ABM domain-containing protein</fullName>
    </recommendedName>
</protein>
<dbReference type="EMBL" id="JWIC01000007">
    <property type="protein sequence ID" value="KID56256.1"/>
    <property type="molecule type" value="Genomic_DNA"/>
</dbReference>
<dbReference type="RefSeq" id="WP_039610829.1">
    <property type="nucleotide sequence ID" value="NZ_JWIC01000007.1"/>
</dbReference>
<reference evidence="1 2" key="1">
    <citation type="submission" date="2014-12" db="EMBL/GenBank/DDBJ databases">
        <title>Draft Genome Sequence of Pseudoalteromonas luteoviolacea HI1.</title>
        <authorList>
            <person name="Asahina A.Y."/>
            <person name="Hadfield M.G."/>
        </authorList>
    </citation>
    <scope>NUCLEOTIDE SEQUENCE [LARGE SCALE GENOMIC DNA]</scope>
    <source>
        <strain evidence="1 2">HI1</strain>
    </source>
</reference>
<sequence length="105" mass="11632">MNQNVIKIVSFTLNKGVSLEQLMEKSTASGEFVAKQPGFIYRSLAQQANTDTFVDISYWQTMEDCQHMQLAFEETAVCQAYCALVDSESVGISHHSVLSQSDCTA</sequence>
<organism evidence="1 2">
    <name type="scientific">Pseudoalteromonas luteoviolacea</name>
    <dbReference type="NCBI Taxonomy" id="43657"/>
    <lineage>
        <taxon>Bacteria</taxon>
        <taxon>Pseudomonadati</taxon>
        <taxon>Pseudomonadota</taxon>
        <taxon>Gammaproteobacteria</taxon>
        <taxon>Alteromonadales</taxon>
        <taxon>Pseudoalteromonadaceae</taxon>
        <taxon>Pseudoalteromonas</taxon>
    </lineage>
</organism>